<accession>A0A0D9VZ93</accession>
<proteinExistence type="predicted"/>
<feature type="region of interest" description="Disordered" evidence="1">
    <location>
        <begin position="1"/>
        <end position="40"/>
    </location>
</feature>
<name>A0A0D9VZ93_9ORYZ</name>
<sequence>MGHDGVIPFQPNKNGPNHSAKSESSALSSPTKTGPVLTFSSSFLNRSKRADQRRRTKGVFLPCRRRHGEVGRAPGEIPGDEPVPVGKSSRCTSLPPQALASVDSLMLLHSAAARLRSCIAADSSCWSCLSQCEAPLYSVLSVASAECENEWLIAQKYCLLFSYLMLKFSALFVRELIWDET</sequence>
<keyword evidence="3" id="KW-1185">Reference proteome</keyword>
<organism evidence="2 3">
    <name type="scientific">Leersia perrieri</name>
    <dbReference type="NCBI Taxonomy" id="77586"/>
    <lineage>
        <taxon>Eukaryota</taxon>
        <taxon>Viridiplantae</taxon>
        <taxon>Streptophyta</taxon>
        <taxon>Embryophyta</taxon>
        <taxon>Tracheophyta</taxon>
        <taxon>Spermatophyta</taxon>
        <taxon>Magnoliopsida</taxon>
        <taxon>Liliopsida</taxon>
        <taxon>Poales</taxon>
        <taxon>Poaceae</taxon>
        <taxon>BOP clade</taxon>
        <taxon>Oryzoideae</taxon>
        <taxon>Oryzeae</taxon>
        <taxon>Oryzinae</taxon>
        <taxon>Leersia</taxon>
    </lineage>
</organism>
<reference evidence="2 3" key="1">
    <citation type="submission" date="2012-08" db="EMBL/GenBank/DDBJ databases">
        <title>Oryza genome evolution.</title>
        <authorList>
            <person name="Wing R.A."/>
        </authorList>
    </citation>
    <scope>NUCLEOTIDE SEQUENCE</scope>
</reference>
<dbReference type="Proteomes" id="UP000032180">
    <property type="component" value="Chromosome 3"/>
</dbReference>
<dbReference type="HOGENOM" id="CLU_1491128_0_0_1"/>
<evidence type="ECO:0000313" key="3">
    <source>
        <dbReference type="Proteomes" id="UP000032180"/>
    </source>
</evidence>
<dbReference type="EnsemblPlants" id="LPERR03G29280.1">
    <property type="protein sequence ID" value="LPERR03G29280.1"/>
    <property type="gene ID" value="LPERR03G29280"/>
</dbReference>
<evidence type="ECO:0000256" key="1">
    <source>
        <dbReference type="SAM" id="MobiDB-lite"/>
    </source>
</evidence>
<dbReference type="Gramene" id="LPERR03G29280.1">
    <property type="protein sequence ID" value="LPERR03G29280.1"/>
    <property type="gene ID" value="LPERR03G29280"/>
</dbReference>
<reference evidence="2" key="3">
    <citation type="submission" date="2015-04" db="UniProtKB">
        <authorList>
            <consortium name="EnsemblPlants"/>
        </authorList>
    </citation>
    <scope>IDENTIFICATION</scope>
</reference>
<evidence type="ECO:0000313" key="2">
    <source>
        <dbReference type="EnsemblPlants" id="LPERR03G29280.1"/>
    </source>
</evidence>
<protein>
    <submittedName>
        <fullName evidence="2">Uncharacterized protein</fullName>
    </submittedName>
</protein>
<reference evidence="3" key="2">
    <citation type="submission" date="2013-12" db="EMBL/GenBank/DDBJ databases">
        <authorList>
            <person name="Yu Y."/>
            <person name="Lee S."/>
            <person name="de Baynast K."/>
            <person name="Wissotski M."/>
            <person name="Liu L."/>
            <person name="Talag J."/>
            <person name="Goicoechea J."/>
            <person name="Angelova A."/>
            <person name="Jetty R."/>
            <person name="Kudrna D."/>
            <person name="Golser W."/>
            <person name="Rivera L."/>
            <person name="Zhang J."/>
            <person name="Wing R."/>
        </authorList>
    </citation>
    <scope>NUCLEOTIDE SEQUENCE</scope>
</reference>
<dbReference type="AlphaFoldDB" id="A0A0D9VZ93"/>